<dbReference type="GO" id="GO:0010468">
    <property type="term" value="P:regulation of gene expression"/>
    <property type="evidence" value="ECO:0007669"/>
    <property type="project" value="UniProtKB-ARBA"/>
</dbReference>
<dbReference type="InterPro" id="IPR013907">
    <property type="entry name" value="Sds3"/>
</dbReference>
<evidence type="ECO:0000313" key="8">
    <source>
        <dbReference type="EMBL" id="KAF7487989.1"/>
    </source>
</evidence>
<comment type="subcellular location">
    <subcellularLocation>
        <location evidence="1">Nucleus</location>
    </subcellularLocation>
</comment>
<keyword evidence="4" id="KW-0804">Transcription</keyword>
<dbReference type="Pfam" id="PF08598">
    <property type="entry name" value="Sds3"/>
    <property type="match status" value="1"/>
</dbReference>
<dbReference type="OMA" id="SHENTQH"/>
<feature type="compositionally biased region" description="Low complexity" evidence="7">
    <location>
        <begin position="37"/>
        <end position="52"/>
    </location>
</feature>
<dbReference type="OrthoDB" id="20886at2759"/>
<dbReference type="PANTHER" id="PTHR21964">
    <property type="entry name" value="BREAST CANCER METASTASIS-SUPPRESSOR 1"/>
    <property type="match status" value="1"/>
</dbReference>
<reference evidence="8" key="3">
    <citation type="submission" date="2020-01" db="EMBL/GenBank/DDBJ databases">
        <authorList>
            <person name="Korhonen P.K.K."/>
            <person name="Guangxu M.G."/>
            <person name="Wang T.W."/>
            <person name="Stroehlein A.J.S."/>
            <person name="Young N.D."/>
            <person name="Ang C.-S.A."/>
            <person name="Fernando D.W.F."/>
            <person name="Lu H.L."/>
            <person name="Taylor S.T."/>
            <person name="Ehtesham M.E.M."/>
            <person name="Najaraj S.H.N."/>
            <person name="Harsha G.H.G."/>
            <person name="Madugundu A.M."/>
            <person name="Renuse S.R."/>
            <person name="Holt D.H."/>
            <person name="Pandey A.P."/>
            <person name="Papenfuss A.P."/>
            <person name="Gasser R.B.G."/>
            <person name="Fischer K.F."/>
        </authorList>
    </citation>
    <scope>NUCLEOTIDE SEQUENCE</scope>
    <source>
        <strain evidence="8">SSS_KF_BRIS2020</strain>
    </source>
</reference>
<evidence type="ECO:0000313" key="11">
    <source>
        <dbReference type="Proteomes" id="UP000070412"/>
    </source>
</evidence>
<gene>
    <name evidence="9" type="ORF">QR98_0050270</name>
    <name evidence="8" type="ORF">SSS_7839</name>
</gene>
<evidence type="ECO:0000256" key="6">
    <source>
        <dbReference type="SAM" id="Coils"/>
    </source>
</evidence>
<evidence type="ECO:0000313" key="12">
    <source>
        <dbReference type="Proteomes" id="UP000616769"/>
    </source>
</evidence>
<reference evidence="10" key="4">
    <citation type="submission" date="2022-06" db="UniProtKB">
        <authorList>
            <consortium name="EnsemblMetazoa"/>
        </authorList>
    </citation>
    <scope>IDENTIFICATION</scope>
</reference>
<keyword evidence="11" id="KW-1185">Reference proteome</keyword>
<dbReference type="GO" id="GO:0005654">
    <property type="term" value="C:nucleoplasm"/>
    <property type="evidence" value="ECO:0007669"/>
    <property type="project" value="UniProtKB-ARBA"/>
</dbReference>
<dbReference type="Proteomes" id="UP000070412">
    <property type="component" value="Unassembled WGS sequence"/>
</dbReference>
<reference evidence="11" key="2">
    <citation type="journal article" date="2020" name="PLoS Negl. Trop. Dis.">
        <title>High-quality nuclear genome for Sarcoptes scabiei-A critical resource for a neglected parasite.</title>
        <authorList>
            <person name="Korhonen P.K."/>
            <person name="Gasser R.B."/>
            <person name="Ma G."/>
            <person name="Wang T."/>
            <person name="Stroehlein A.J."/>
            <person name="Young N.D."/>
            <person name="Ang C.S."/>
            <person name="Fernando D.D."/>
            <person name="Lu H.C."/>
            <person name="Taylor S."/>
            <person name="Reynolds S.L."/>
            <person name="Mofiz E."/>
            <person name="Najaraj S.H."/>
            <person name="Gowda H."/>
            <person name="Madugundu A."/>
            <person name="Renuse S."/>
            <person name="Holt D."/>
            <person name="Pandey A."/>
            <person name="Papenfuss A.T."/>
            <person name="Fischer K."/>
        </authorList>
    </citation>
    <scope>NUCLEOTIDE SEQUENCE [LARGE SCALE GENOMIC DNA]</scope>
</reference>
<keyword evidence="3" id="KW-0805">Transcription regulation</keyword>
<dbReference type="EnsemblMetazoa" id="SSS_7839s_mrna">
    <property type="protein sequence ID" value="KAF7487989.1"/>
    <property type="gene ID" value="SSS_7839"/>
</dbReference>
<evidence type="ECO:0000256" key="3">
    <source>
        <dbReference type="ARBA" id="ARBA00023015"/>
    </source>
</evidence>
<evidence type="ECO:0000256" key="1">
    <source>
        <dbReference type="ARBA" id="ARBA00004123"/>
    </source>
</evidence>
<evidence type="ECO:0000256" key="5">
    <source>
        <dbReference type="ARBA" id="ARBA00023242"/>
    </source>
</evidence>
<evidence type="ECO:0000256" key="4">
    <source>
        <dbReference type="ARBA" id="ARBA00023163"/>
    </source>
</evidence>
<feature type="region of interest" description="Disordered" evidence="7">
    <location>
        <begin position="1"/>
        <end position="52"/>
    </location>
</feature>
<evidence type="ECO:0000256" key="7">
    <source>
        <dbReference type="SAM" id="MobiDB-lite"/>
    </source>
</evidence>
<organism evidence="9 12">
    <name type="scientific">Sarcoptes scabiei</name>
    <name type="common">Itch mite</name>
    <name type="synonym">Acarus scabiei</name>
    <dbReference type="NCBI Taxonomy" id="52283"/>
    <lineage>
        <taxon>Eukaryota</taxon>
        <taxon>Metazoa</taxon>
        <taxon>Ecdysozoa</taxon>
        <taxon>Arthropoda</taxon>
        <taxon>Chelicerata</taxon>
        <taxon>Arachnida</taxon>
        <taxon>Acari</taxon>
        <taxon>Acariformes</taxon>
        <taxon>Sarcoptiformes</taxon>
        <taxon>Astigmata</taxon>
        <taxon>Psoroptidia</taxon>
        <taxon>Sarcoptoidea</taxon>
        <taxon>Sarcoptidae</taxon>
        <taxon>Sarcoptinae</taxon>
        <taxon>Sarcoptes</taxon>
    </lineage>
</organism>
<feature type="compositionally biased region" description="Basic and acidic residues" evidence="7">
    <location>
        <begin position="19"/>
        <end position="29"/>
    </location>
</feature>
<name>A0A132A809_SARSC</name>
<protein>
    <submittedName>
        <fullName evidence="8 9">Breast cancer metastasis-suppressor 1-like protein</fullName>
    </submittedName>
</protein>
<dbReference type="Proteomes" id="UP000616769">
    <property type="component" value="Unassembled WGS sequence"/>
</dbReference>
<evidence type="ECO:0000313" key="10">
    <source>
        <dbReference type="EnsemblMetazoa" id="KAF7487989.1"/>
    </source>
</evidence>
<evidence type="ECO:0000256" key="2">
    <source>
        <dbReference type="ARBA" id="ARBA00022491"/>
    </source>
</evidence>
<evidence type="ECO:0000313" key="9">
    <source>
        <dbReference type="EMBL" id="KPM06550.1"/>
    </source>
</evidence>
<proteinExistence type="predicted"/>
<keyword evidence="5" id="KW-0539">Nucleus</keyword>
<keyword evidence="6" id="KW-0175">Coiled coil</keyword>
<feature type="compositionally biased region" description="Polar residues" evidence="7">
    <location>
        <begin position="8"/>
        <end position="18"/>
    </location>
</feature>
<keyword evidence="2" id="KW-0678">Repressor</keyword>
<sequence length="246" mass="29174">MSDKDQGSRSTNRSNQNDQKNEMENSDKEESVEDSQSDFSDSSENSDLNNDDINAKEKEITLNISDIEKQFTIVKQMFVYEKNYDIDSRADQIFKEIAPEYLQPLKELSDIKMKRIKTAELIKNYRMENLKQFYEAELSAEHQNYLNEKELLADTIRRKIEEKIRELNEERYKADTEFAEIPCKNSFVDDFDRKRKSFYASSIVHGLNDEEIRNDVNFIRYCLSQKNNLFHFDHPSNSFKFANPSY</sequence>
<accession>A0A132A809</accession>
<feature type="coiled-coil region" evidence="6">
    <location>
        <begin position="146"/>
        <end position="177"/>
    </location>
</feature>
<dbReference type="AlphaFoldDB" id="A0A132A809"/>
<reference evidence="9 12" key="1">
    <citation type="journal article" date="2015" name="Parasit. Vectors">
        <title>Draft genome of the scabies mite.</title>
        <authorList>
            <person name="Rider S.D.Jr."/>
            <person name="Morgan M.S."/>
            <person name="Arlian L.G."/>
        </authorList>
    </citation>
    <scope>NUCLEOTIDE SEQUENCE [LARGE SCALE GENOMIC DNA]</scope>
    <source>
        <strain evidence="9">Arlian Lab</strain>
    </source>
</reference>
<dbReference type="EMBL" id="WVUK01000066">
    <property type="protein sequence ID" value="KAF7487989.1"/>
    <property type="molecule type" value="Genomic_DNA"/>
</dbReference>
<dbReference type="SMART" id="SM01401">
    <property type="entry name" value="Sds3"/>
    <property type="match status" value="1"/>
</dbReference>
<dbReference type="EMBL" id="JXLN01010933">
    <property type="protein sequence ID" value="KPM06550.1"/>
    <property type="molecule type" value="Genomic_DNA"/>
</dbReference>
<dbReference type="VEuPathDB" id="VectorBase:SSCA006209"/>